<dbReference type="RefSeq" id="WP_121920859.1">
    <property type="nucleotide sequence ID" value="NZ_CP034145.1"/>
</dbReference>
<dbReference type="GeneID" id="38470855"/>
<dbReference type="Gene3D" id="2.60.40.420">
    <property type="entry name" value="Cupredoxins - blue copper proteins"/>
    <property type="match status" value="1"/>
</dbReference>
<evidence type="ECO:0000313" key="4">
    <source>
        <dbReference type="Proteomes" id="UP000277326"/>
    </source>
</evidence>
<dbReference type="SUPFAM" id="SSF49503">
    <property type="entry name" value="Cupredoxins"/>
    <property type="match status" value="1"/>
</dbReference>
<dbReference type="Proteomes" id="UP000277326">
    <property type="component" value="Unassembled WGS sequence"/>
</dbReference>
<dbReference type="AlphaFoldDB" id="A0A3M0CXC6"/>
<feature type="compositionally biased region" description="Gly residues" evidence="1">
    <location>
        <begin position="25"/>
        <end position="37"/>
    </location>
</feature>
<name>A0A3M0CXC6_9EURY</name>
<feature type="compositionally biased region" description="Low complexity" evidence="1">
    <location>
        <begin position="38"/>
        <end position="62"/>
    </location>
</feature>
<dbReference type="InterPro" id="IPR008972">
    <property type="entry name" value="Cupredoxin"/>
</dbReference>
<gene>
    <name evidence="3" type="ORF">ATH50_2244</name>
    <name evidence="2" type="ORF">DU502_06175</name>
</gene>
<dbReference type="Proteomes" id="UP000282007">
    <property type="component" value="Chromosome"/>
</dbReference>
<evidence type="ECO:0000256" key="1">
    <source>
        <dbReference type="SAM" id="MobiDB-lite"/>
    </source>
</evidence>
<dbReference type="KEGG" id="haer:DU502_06175"/>
<evidence type="ECO:0000313" key="5">
    <source>
        <dbReference type="Proteomes" id="UP000282007"/>
    </source>
</evidence>
<reference evidence="3 4" key="1">
    <citation type="journal article" date="2015" name="Stand. Genomic Sci.">
        <title>Genomic Encyclopedia of Bacterial and Archaeal Type Strains, Phase III: the genomes of soil and plant-associated and newly described type strains.</title>
        <authorList>
            <person name="Whitman W.B."/>
            <person name="Woyke T."/>
            <person name="Klenk H.P."/>
            <person name="Zhou Y."/>
            <person name="Lilburn T.G."/>
            <person name="Beck B.J."/>
            <person name="De Vos P."/>
            <person name="Vandamme P."/>
            <person name="Eisen J.A."/>
            <person name="Garrity G."/>
            <person name="Hugenholtz P."/>
            <person name="Kyrpides N.C."/>
        </authorList>
    </citation>
    <scope>NUCLEOTIDE SEQUENCE [LARGE SCALE GENOMIC DNA]</scope>
    <source>
        <strain evidence="3 4">CGMCC 1.10124</strain>
    </source>
</reference>
<keyword evidence="5" id="KW-1185">Reference proteome</keyword>
<dbReference type="OrthoDB" id="305378at2157"/>
<feature type="region of interest" description="Disordered" evidence="1">
    <location>
        <begin position="25"/>
        <end position="74"/>
    </location>
</feature>
<reference evidence="3" key="3">
    <citation type="submission" date="2018-10" db="EMBL/GenBank/DDBJ databases">
        <authorList>
            <person name="Whitman W."/>
            <person name="Huntemann M."/>
            <person name="Clum A."/>
            <person name="Pillay M."/>
            <person name="Palaniappan K."/>
            <person name="Varghese N."/>
            <person name="Mikhailova N."/>
            <person name="Stamatis D."/>
            <person name="Reddy T."/>
            <person name="Daum C."/>
            <person name="Shapiro N."/>
            <person name="Ivanova N."/>
            <person name="Kyrpides N."/>
            <person name="Woyke T."/>
        </authorList>
    </citation>
    <scope>NUCLEOTIDE SEQUENCE</scope>
    <source>
        <strain evidence="3">CGMCC 1.10124</strain>
    </source>
</reference>
<sequence>MTFSRRKIVAAAAGLVGTLAGCAGGSGGGGSEGGNGGEATATETATETPTATPEPTATATPTPSGPPEDAPEFTVSNENKTFIPMVAEVEPGTVVKWTTESLSSHSVTSMYPSASESGRQAWNPEIASDWEMDEDLGGEPVTHYFPEPGVYEYKCDYDFGHIGGCAAVVVGDQDYSQDMLPCEPQ</sequence>
<protein>
    <submittedName>
        <fullName evidence="3">Plastocyanin</fullName>
    </submittedName>
</protein>
<organism evidence="3 4">
    <name type="scientific">Haloplanus aerogenes</name>
    <dbReference type="NCBI Taxonomy" id="660522"/>
    <lineage>
        <taxon>Archaea</taxon>
        <taxon>Methanobacteriati</taxon>
        <taxon>Methanobacteriota</taxon>
        <taxon>Stenosarchaea group</taxon>
        <taxon>Halobacteria</taxon>
        <taxon>Halobacteriales</taxon>
        <taxon>Haloferacaceae</taxon>
        <taxon>Haloplanus</taxon>
    </lineage>
</organism>
<dbReference type="EMBL" id="CP034145">
    <property type="protein sequence ID" value="AZH24981.1"/>
    <property type="molecule type" value="Genomic_DNA"/>
</dbReference>
<accession>A0A3M0CXC6</accession>
<reference evidence="2 5" key="2">
    <citation type="submission" date="2018-07" db="EMBL/GenBank/DDBJ databases">
        <title>Genome sequences of Haloplanus aerogenes JCM 16430T.</title>
        <authorList>
            <person name="Kim Y.B."/>
            <person name="Roh S.W."/>
        </authorList>
    </citation>
    <scope>NUCLEOTIDE SEQUENCE [LARGE SCALE GENOMIC DNA]</scope>
    <source>
        <strain evidence="2 5">JCM 16430</strain>
    </source>
</reference>
<dbReference type="PROSITE" id="PS51257">
    <property type="entry name" value="PROKAR_LIPOPROTEIN"/>
    <property type="match status" value="1"/>
</dbReference>
<proteinExistence type="predicted"/>
<evidence type="ECO:0000313" key="3">
    <source>
        <dbReference type="EMBL" id="RMB13802.1"/>
    </source>
</evidence>
<dbReference type="EMBL" id="REFS01000004">
    <property type="protein sequence ID" value="RMB13802.1"/>
    <property type="molecule type" value="Genomic_DNA"/>
</dbReference>
<evidence type="ECO:0000313" key="2">
    <source>
        <dbReference type="EMBL" id="AZH24981.1"/>
    </source>
</evidence>